<dbReference type="InterPro" id="IPR036179">
    <property type="entry name" value="Ig-like_dom_sf"/>
</dbReference>
<dbReference type="SUPFAM" id="SSF48726">
    <property type="entry name" value="Immunoglobulin"/>
    <property type="match status" value="1"/>
</dbReference>
<dbReference type="PANTHER" id="PTHR21063:SF4">
    <property type="entry name" value="CD48 ANTIGEN-RELATED"/>
    <property type="match status" value="1"/>
</dbReference>
<organism evidence="1 2">
    <name type="scientific">Cirrhinus mrigala</name>
    <name type="common">Mrigala</name>
    <dbReference type="NCBI Taxonomy" id="683832"/>
    <lineage>
        <taxon>Eukaryota</taxon>
        <taxon>Metazoa</taxon>
        <taxon>Chordata</taxon>
        <taxon>Craniata</taxon>
        <taxon>Vertebrata</taxon>
        <taxon>Euteleostomi</taxon>
        <taxon>Actinopterygii</taxon>
        <taxon>Neopterygii</taxon>
        <taxon>Teleostei</taxon>
        <taxon>Ostariophysi</taxon>
        <taxon>Cypriniformes</taxon>
        <taxon>Cyprinidae</taxon>
        <taxon>Labeoninae</taxon>
        <taxon>Labeonini</taxon>
        <taxon>Cirrhinus</taxon>
    </lineage>
</organism>
<reference evidence="1 2" key="1">
    <citation type="submission" date="2024-05" db="EMBL/GenBank/DDBJ databases">
        <title>Genome sequencing and assembly of Indian major carp, Cirrhinus mrigala (Hamilton, 1822).</title>
        <authorList>
            <person name="Mohindra V."/>
            <person name="Chowdhury L.M."/>
            <person name="Lal K."/>
            <person name="Jena J.K."/>
        </authorList>
    </citation>
    <scope>NUCLEOTIDE SEQUENCE [LARGE SCALE GENOMIC DNA]</scope>
    <source>
        <strain evidence="1">CM1030</strain>
        <tissue evidence="1">Blood</tissue>
    </source>
</reference>
<gene>
    <name evidence="1" type="ORF">M9458_055288</name>
</gene>
<dbReference type="InterPro" id="IPR013783">
    <property type="entry name" value="Ig-like_fold"/>
</dbReference>
<comment type="caution">
    <text evidence="1">The sequence shown here is derived from an EMBL/GenBank/DDBJ whole genome shotgun (WGS) entry which is preliminary data.</text>
</comment>
<protein>
    <recommendedName>
        <fullName evidence="3">Immunoglobulin V-set domain-containing protein</fullName>
    </recommendedName>
</protein>
<dbReference type="PANTHER" id="PTHR21063">
    <property type="entry name" value="LFA-3"/>
    <property type="match status" value="1"/>
</dbReference>
<feature type="non-terminal residue" evidence="1">
    <location>
        <position position="109"/>
    </location>
</feature>
<accession>A0ABD0MIP3</accession>
<evidence type="ECO:0000313" key="2">
    <source>
        <dbReference type="Proteomes" id="UP001529510"/>
    </source>
</evidence>
<evidence type="ECO:0000313" key="1">
    <source>
        <dbReference type="EMBL" id="KAL0149500.1"/>
    </source>
</evidence>
<dbReference type="Proteomes" id="UP001529510">
    <property type="component" value="Unassembled WGS sequence"/>
</dbReference>
<sequence>VSFSEQDEMKRKSVKKGESVTLYPGEIKNKNYVMMWYFNDTCIAEITEDQRRVCTDEQCKHKLKDRLRVDLQTGSLIIMNTTNTDSGLYQLQISSRSFRVIRSFIVTVT</sequence>
<proteinExistence type="predicted"/>
<dbReference type="EMBL" id="JAMKFB020000430">
    <property type="protein sequence ID" value="KAL0149500.1"/>
    <property type="molecule type" value="Genomic_DNA"/>
</dbReference>
<dbReference type="Gene3D" id="2.60.40.10">
    <property type="entry name" value="Immunoglobulins"/>
    <property type="match status" value="1"/>
</dbReference>
<name>A0ABD0MIP3_CIRMR</name>
<keyword evidence="2" id="KW-1185">Reference proteome</keyword>
<feature type="non-terminal residue" evidence="1">
    <location>
        <position position="1"/>
    </location>
</feature>
<evidence type="ECO:0008006" key="3">
    <source>
        <dbReference type="Google" id="ProtNLM"/>
    </source>
</evidence>
<dbReference type="AlphaFoldDB" id="A0ABD0MIP3"/>